<dbReference type="EMBL" id="JACXVP010000003">
    <property type="protein sequence ID" value="KAG5615880.1"/>
    <property type="molecule type" value="Genomic_DNA"/>
</dbReference>
<dbReference type="PANTHER" id="PTHR48434">
    <property type="entry name" value="(RAPE) HYPOTHETICAL PROTEIN"/>
    <property type="match status" value="1"/>
</dbReference>
<dbReference type="Proteomes" id="UP000824120">
    <property type="component" value="Chromosome 3"/>
</dbReference>
<name>A0A9J5ZUK5_SOLCO</name>
<gene>
    <name evidence="2" type="ORF">H5410_015704</name>
</gene>
<evidence type="ECO:0000313" key="3">
    <source>
        <dbReference type="Proteomes" id="UP000824120"/>
    </source>
</evidence>
<organism evidence="2 3">
    <name type="scientific">Solanum commersonii</name>
    <name type="common">Commerson's wild potato</name>
    <name type="synonym">Commerson's nightshade</name>
    <dbReference type="NCBI Taxonomy" id="4109"/>
    <lineage>
        <taxon>Eukaryota</taxon>
        <taxon>Viridiplantae</taxon>
        <taxon>Streptophyta</taxon>
        <taxon>Embryophyta</taxon>
        <taxon>Tracheophyta</taxon>
        <taxon>Spermatophyta</taxon>
        <taxon>Magnoliopsida</taxon>
        <taxon>eudicotyledons</taxon>
        <taxon>Gunneridae</taxon>
        <taxon>Pentapetalae</taxon>
        <taxon>asterids</taxon>
        <taxon>lamiids</taxon>
        <taxon>Solanales</taxon>
        <taxon>Solanaceae</taxon>
        <taxon>Solanoideae</taxon>
        <taxon>Solaneae</taxon>
        <taxon>Solanum</taxon>
    </lineage>
</organism>
<evidence type="ECO:0000313" key="2">
    <source>
        <dbReference type="EMBL" id="KAG5615880.1"/>
    </source>
</evidence>
<proteinExistence type="predicted"/>
<protein>
    <submittedName>
        <fullName evidence="2">Uncharacterized protein</fullName>
    </submittedName>
</protein>
<reference evidence="2 3" key="1">
    <citation type="submission" date="2020-09" db="EMBL/GenBank/DDBJ databases">
        <title>De no assembly of potato wild relative species, Solanum commersonii.</title>
        <authorList>
            <person name="Cho K."/>
        </authorList>
    </citation>
    <scope>NUCLEOTIDE SEQUENCE [LARGE SCALE GENOMIC DNA]</scope>
    <source>
        <strain evidence="2">LZ3.2</strain>
        <tissue evidence="2">Leaf</tissue>
    </source>
</reference>
<dbReference type="AlphaFoldDB" id="A0A9J5ZUK5"/>
<dbReference type="OrthoDB" id="1808172at2759"/>
<sequence>FRFGHYAKDCRVKEKIKSLDIEDNIKDSLYKIMLNSDSERSESDVSSDRGSSTRRGTIGGGRGHILIQHGNKQLITTNISGGSSSGTSGVDINHPMYKEFMDFIKSKKEEDNNTPSYSTILINDENTEVFDLNDKKEVILLLENSDLRWRDEPWQVMSRYLDTISYTTTAYKYRMHYEIILSATGSCEFQHLYPANTNKVYNFSQIIIKKVLAPEEWGLSPLKELDYIHPEHKVAVKYNYWDYMNGFNKALLYENADKKHSWFIKICSNMFERNIPNWFCRWWILYGPSVKILPESYKKLYLKWVDISPKIINLQDNNIFFEGMSLMYFFIEFSIPWILKWSIEVNTTSDGFPCLQRTSYTKFWSKLLQKNQEGQTHGQEILNLINVKISGFYNLATTESPVVMDYFSPFKKITRKLQMKKGLISKSEAIVLYMEEVKKDLMKNLDIDMKDDISMASTSHTNKEDDVTCLAGEGQDDNDEEVYLYALFSQFQK</sequence>
<keyword evidence="3" id="KW-1185">Reference proteome</keyword>
<feature type="non-terminal residue" evidence="2">
    <location>
        <position position="1"/>
    </location>
</feature>
<evidence type="ECO:0000256" key="1">
    <source>
        <dbReference type="SAM" id="MobiDB-lite"/>
    </source>
</evidence>
<feature type="region of interest" description="Disordered" evidence="1">
    <location>
        <begin position="40"/>
        <end position="62"/>
    </location>
</feature>
<dbReference type="PANTHER" id="PTHR48434:SF1">
    <property type="entry name" value="(RAPE) HYPOTHETICAL PROTEIN"/>
    <property type="match status" value="1"/>
</dbReference>
<accession>A0A9J5ZUK5</accession>
<comment type="caution">
    <text evidence="2">The sequence shown here is derived from an EMBL/GenBank/DDBJ whole genome shotgun (WGS) entry which is preliminary data.</text>
</comment>